<accession>A0A7W8D113</accession>
<dbReference type="EMBL" id="JACHHD010000001">
    <property type="protein sequence ID" value="MBB5184009.1"/>
    <property type="molecule type" value="Genomic_DNA"/>
</dbReference>
<proteinExistence type="predicted"/>
<dbReference type="RefSeq" id="WP_183373692.1">
    <property type="nucleotide sequence ID" value="NZ_JACHHD010000001.1"/>
</dbReference>
<evidence type="ECO:0000313" key="2">
    <source>
        <dbReference type="Proteomes" id="UP000521313"/>
    </source>
</evidence>
<comment type="caution">
    <text evidence="1">The sequence shown here is derived from an EMBL/GenBank/DDBJ whole genome shotgun (WGS) entry which is preliminary data.</text>
</comment>
<dbReference type="Proteomes" id="UP000521313">
    <property type="component" value="Unassembled WGS sequence"/>
</dbReference>
<protein>
    <submittedName>
        <fullName evidence="1">Uncharacterized protein</fullName>
    </submittedName>
</protein>
<evidence type="ECO:0000313" key="1">
    <source>
        <dbReference type="EMBL" id="MBB5184009.1"/>
    </source>
</evidence>
<name>A0A7W8D113_9FIRM</name>
<reference evidence="1 2" key="1">
    <citation type="submission" date="2020-08" db="EMBL/GenBank/DDBJ databases">
        <title>Genomic Encyclopedia of Type Strains, Phase IV (KMG-IV): sequencing the most valuable type-strain genomes for metagenomic binning, comparative biology and taxonomic classification.</title>
        <authorList>
            <person name="Goeker M."/>
        </authorList>
    </citation>
    <scope>NUCLEOTIDE SEQUENCE [LARGE SCALE GENOMIC DNA]</scope>
    <source>
        <strain evidence="1 2">DSM 26963</strain>
    </source>
</reference>
<dbReference type="AlphaFoldDB" id="A0A7W8D113"/>
<organism evidence="1 2">
    <name type="scientific">Faecalicoccus acidiformans</name>
    <dbReference type="NCBI Taxonomy" id="915173"/>
    <lineage>
        <taxon>Bacteria</taxon>
        <taxon>Bacillati</taxon>
        <taxon>Bacillota</taxon>
        <taxon>Erysipelotrichia</taxon>
        <taxon>Erysipelotrichales</taxon>
        <taxon>Erysipelotrichaceae</taxon>
        <taxon>Faecalicoccus</taxon>
    </lineage>
</organism>
<sequence length="361" mass="41079">MSEVSASIIPRDEVHILVTEADKTGQDILAMSDFFGGYVQQLADSIRVNAVNTFVPDIPIADLGLIGEVVQRAEVISQGTTQLLPDFEHLPKDIRQKLKDGVYKIGESKQVDGNMRAVIVDETGTRVKDVTLKEVNMNPGTLEASRSIANQLQMRQIYMKLESIQDMQYFQIARDRDRDIKVPVLDARYYILKAQSDNCTDEERKEYLEKASDKLLSARNSLYSDMETSNNHLMKWTSLPIMQPGFIKKSYIGYLTEDIQIVTKVVGLRMQVLDYLGDTAGAQIEMNQYKSVMRDFFTKELPGRGYSAAEMIHLNYPYTVENRDCWLQLSQDLQPALRLSQPEESEHIYLVSIEEEENGGE</sequence>
<gene>
    <name evidence="1" type="ORF">HNQ43_000042</name>
</gene>